<sequence>MLDLRDVHFFVQVVDQGGFTAASRNLRVSKSTLSHRIQLLEAFLNVRLVNRSSRHFAMTDVGREFYQRALVMLESAEAAEDVARRRLLEPSGTIRITTPVTIAQFALKDVLPSFLRAHPKVKVVQLSTDLLLDIVSEGFDLALRGHSAPLPSSTLIQRRIAEVPWLLFASEAYLAASGTPMRPDELSRHAMLSMQNDTQSALRLRHESGASAVIPVDARFVSNDMVVLKQSACAGLGIVALPGYVCRAEMASGELKQILPGWTAADSFITALMPYRQRLLPAVRAFIDHVAQEFPKAIALSPP</sequence>
<dbReference type="InterPro" id="IPR036388">
    <property type="entry name" value="WH-like_DNA-bd_sf"/>
</dbReference>
<dbReference type="OrthoDB" id="9786526at2"/>
<dbReference type="Pfam" id="PF00126">
    <property type="entry name" value="HTH_1"/>
    <property type="match status" value="1"/>
</dbReference>
<keyword evidence="10" id="KW-1185">Reference proteome</keyword>
<dbReference type="Pfam" id="PF03466">
    <property type="entry name" value="LysR_substrate"/>
    <property type="match status" value="1"/>
</dbReference>
<proteinExistence type="inferred from homology"/>
<dbReference type="RefSeq" id="WP_092720121.1">
    <property type="nucleotide sequence ID" value="NZ_FMAG01000015.1"/>
</dbReference>
<dbReference type="PANTHER" id="PTHR30537">
    <property type="entry name" value="HTH-TYPE TRANSCRIPTIONAL REGULATOR"/>
    <property type="match status" value="1"/>
</dbReference>
<evidence type="ECO:0000256" key="6">
    <source>
        <dbReference type="ARBA" id="ARBA00067332"/>
    </source>
</evidence>
<evidence type="ECO:0000256" key="1">
    <source>
        <dbReference type="ARBA" id="ARBA00009437"/>
    </source>
</evidence>
<evidence type="ECO:0000256" key="2">
    <source>
        <dbReference type="ARBA" id="ARBA00023015"/>
    </source>
</evidence>
<name>A0A1C3XDQ3_9HYPH</name>
<evidence type="ECO:0000256" key="3">
    <source>
        <dbReference type="ARBA" id="ARBA00023125"/>
    </source>
</evidence>
<dbReference type="PROSITE" id="PS50931">
    <property type="entry name" value="HTH_LYSR"/>
    <property type="match status" value="1"/>
</dbReference>
<dbReference type="InterPro" id="IPR058163">
    <property type="entry name" value="LysR-type_TF_proteobact-type"/>
</dbReference>
<dbReference type="SUPFAM" id="SSF53850">
    <property type="entry name" value="Periplasmic binding protein-like II"/>
    <property type="match status" value="1"/>
</dbReference>
<dbReference type="Gene3D" id="1.10.10.10">
    <property type="entry name" value="Winged helix-like DNA-binding domain superfamily/Winged helix DNA-binding domain"/>
    <property type="match status" value="1"/>
</dbReference>
<dbReference type="GO" id="GO:0043565">
    <property type="term" value="F:sequence-specific DNA binding"/>
    <property type="evidence" value="ECO:0007669"/>
    <property type="project" value="TreeGrafter"/>
</dbReference>
<dbReference type="Proteomes" id="UP000199101">
    <property type="component" value="Unassembled WGS sequence"/>
</dbReference>
<evidence type="ECO:0000259" key="8">
    <source>
        <dbReference type="PROSITE" id="PS50931"/>
    </source>
</evidence>
<protein>
    <recommendedName>
        <fullName evidence="6">HTH-type transcriptional regulator TtuA</fullName>
    </recommendedName>
    <alternativeName>
        <fullName evidence="7">Tartrate utilization transcriptional regulator</fullName>
    </alternativeName>
</protein>
<dbReference type="SUPFAM" id="SSF46785">
    <property type="entry name" value="Winged helix' DNA-binding domain"/>
    <property type="match status" value="1"/>
</dbReference>
<organism evidence="9 10">
    <name type="scientific">Rhizobium multihospitium</name>
    <dbReference type="NCBI Taxonomy" id="410764"/>
    <lineage>
        <taxon>Bacteria</taxon>
        <taxon>Pseudomonadati</taxon>
        <taxon>Pseudomonadota</taxon>
        <taxon>Alphaproteobacteria</taxon>
        <taxon>Hyphomicrobiales</taxon>
        <taxon>Rhizobiaceae</taxon>
        <taxon>Rhizobium/Agrobacterium group</taxon>
        <taxon>Rhizobium</taxon>
    </lineage>
</organism>
<evidence type="ECO:0000256" key="7">
    <source>
        <dbReference type="ARBA" id="ARBA00083243"/>
    </source>
</evidence>
<feature type="domain" description="HTH lysR-type" evidence="8">
    <location>
        <begin position="2"/>
        <end position="59"/>
    </location>
</feature>
<comment type="function">
    <text evidence="5">Transcriptional regulator of the ttuABCDE tartrate utilization operon.</text>
</comment>
<gene>
    <name evidence="9" type="ORF">GA0061103_0794</name>
</gene>
<dbReference type="STRING" id="410764.GA0061103_0794"/>
<dbReference type="GO" id="GO:0003700">
    <property type="term" value="F:DNA-binding transcription factor activity"/>
    <property type="evidence" value="ECO:0007669"/>
    <property type="project" value="InterPro"/>
</dbReference>
<accession>A0A1C3XDQ3</accession>
<dbReference type="PANTHER" id="PTHR30537:SF31">
    <property type="entry name" value="TRANSCRIPTIONAL REGULATOR, LYSR FAMILY"/>
    <property type="match status" value="1"/>
</dbReference>
<comment type="similarity">
    <text evidence="1">Belongs to the LysR transcriptional regulatory family.</text>
</comment>
<dbReference type="FunFam" id="1.10.10.10:FF:000001">
    <property type="entry name" value="LysR family transcriptional regulator"/>
    <property type="match status" value="1"/>
</dbReference>
<evidence type="ECO:0000256" key="4">
    <source>
        <dbReference type="ARBA" id="ARBA00023163"/>
    </source>
</evidence>
<keyword evidence="4" id="KW-0804">Transcription</keyword>
<dbReference type="GO" id="GO:0006351">
    <property type="term" value="P:DNA-templated transcription"/>
    <property type="evidence" value="ECO:0007669"/>
    <property type="project" value="TreeGrafter"/>
</dbReference>
<dbReference type="CDD" id="cd08422">
    <property type="entry name" value="PBP2_CrgA_like"/>
    <property type="match status" value="1"/>
</dbReference>
<dbReference type="AlphaFoldDB" id="A0A1C3XDQ3"/>
<dbReference type="InterPro" id="IPR005119">
    <property type="entry name" value="LysR_subst-bd"/>
</dbReference>
<evidence type="ECO:0000256" key="5">
    <source>
        <dbReference type="ARBA" id="ARBA00054626"/>
    </source>
</evidence>
<dbReference type="Gene3D" id="3.40.190.290">
    <property type="match status" value="1"/>
</dbReference>
<dbReference type="InterPro" id="IPR036390">
    <property type="entry name" value="WH_DNA-bd_sf"/>
</dbReference>
<dbReference type="InterPro" id="IPR000847">
    <property type="entry name" value="LysR_HTH_N"/>
</dbReference>
<keyword evidence="3 9" id="KW-0238">DNA-binding</keyword>
<evidence type="ECO:0000313" key="9">
    <source>
        <dbReference type="EMBL" id="SCB50265.1"/>
    </source>
</evidence>
<keyword evidence="2" id="KW-0805">Transcription regulation</keyword>
<dbReference type="EMBL" id="FMAG01000015">
    <property type="protein sequence ID" value="SCB50265.1"/>
    <property type="molecule type" value="Genomic_DNA"/>
</dbReference>
<reference evidence="10" key="1">
    <citation type="submission" date="2016-08" db="EMBL/GenBank/DDBJ databases">
        <authorList>
            <person name="Varghese N."/>
            <person name="Submissions Spin"/>
        </authorList>
    </citation>
    <scope>NUCLEOTIDE SEQUENCE [LARGE SCALE GENOMIC DNA]</scope>
    <source>
        <strain evidence="10">HAMBI 2975</strain>
    </source>
</reference>
<evidence type="ECO:0000313" key="10">
    <source>
        <dbReference type="Proteomes" id="UP000199101"/>
    </source>
</evidence>